<dbReference type="Gene3D" id="3.40.50.2000">
    <property type="entry name" value="Glycogen Phosphorylase B"/>
    <property type="match status" value="1"/>
</dbReference>
<keyword evidence="4" id="KW-0802">TPR repeat</keyword>
<evidence type="ECO:0000256" key="3">
    <source>
        <dbReference type="ARBA" id="ARBA00022737"/>
    </source>
</evidence>
<dbReference type="EMBL" id="BSXW01000158">
    <property type="protein sequence ID" value="GMF13478.1"/>
    <property type="molecule type" value="Genomic_DNA"/>
</dbReference>
<evidence type="ECO:0000313" key="6">
    <source>
        <dbReference type="EMBL" id="GMF13478.1"/>
    </source>
</evidence>
<proteinExistence type="predicted"/>
<dbReference type="OrthoDB" id="120717at2759"/>
<dbReference type="GO" id="GO:0016757">
    <property type="term" value="F:glycosyltransferase activity"/>
    <property type="evidence" value="ECO:0007669"/>
    <property type="project" value="TreeGrafter"/>
</dbReference>
<evidence type="ECO:0000313" key="7">
    <source>
        <dbReference type="Proteomes" id="UP001165083"/>
    </source>
</evidence>
<sequence length="196" mass="21980">MESANVDPSRLHFLTDVDQKQESMLMRSADAVVASLHLTRPRASLQAFAAGVPVVTFPNELWASRITYGFYQQMGINDLVATSLDDYVKLAVKLATDATFHKKMVGLIKRNRSKLSEDVQAVKEWEKFFDFAGDRIFPSGEQEEGYIPGSTVRWGRIEGIEGIEDWSQVEIVDEVIDWNPIEGGGGAVEITKRKKE</sequence>
<keyword evidence="7" id="KW-1185">Reference proteome</keyword>
<dbReference type="PANTHER" id="PTHR44998">
    <property type="match status" value="1"/>
</dbReference>
<dbReference type="PANTHER" id="PTHR44998:SF1">
    <property type="entry name" value="UDP-N-ACETYLGLUCOSAMINE--PEPTIDE N-ACETYLGLUCOSAMINYLTRANSFERASE 110 KDA SUBUNIT"/>
    <property type="match status" value="1"/>
</dbReference>
<dbReference type="GO" id="GO:0006493">
    <property type="term" value="P:protein O-linked glycosylation"/>
    <property type="evidence" value="ECO:0007669"/>
    <property type="project" value="TreeGrafter"/>
</dbReference>
<evidence type="ECO:0000256" key="2">
    <source>
        <dbReference type="ARBA" id="ARBA00022679"/>
    </source>
</evidence>
<comment type="pathway">
    <text evidence="1">Protein modification; protein glycosylation.</text>
</comment>
<evidence type="ECO:0000256" key="1">
    <source>
        <dbReference type="ARBA" id="ARBA00004922"/>
    </source>
</evidence>
<dbReference type="Pfam" id="PF13844">
    <property type="entry name" value="Glyco_transf_41"/>
    <property type="match status" value="1"/>
</dbReference>
<dbReference type="SUPFAM" id="SSF53756">
    <property type="entry name" value="UDP-Glycosyltransferase/glycogen phosphorylase"/>
    <property type="match status" value="1"/>
</dbReference>
<dbReference type="InterPro" id="IPR029489">
    <property type="entry name" value="OGT/SEC/SPY_C"/>
</dbReference>
<accession>A0A9W6WR40</accession>
<gene>
    <name evidence="6" type="ORF">Plil01_000394700</name>
</gene>
<dbReference type="AlphaFoldDB" id="A0A9W6WR40"/>
<organism evidence="6 7">
    <name type="scientific">Phytophthora lilii</name>
    <dbReference type="NCBI Taxonomy" id="2077276"/>
    <lineage>
        <taxon>Eukaryota</taxon>
        <taxon>Sar</taxon>
        <taxon>Stramenopiles</taxon>
        <taxon>Oomycota</taxon>
        <taxon>Peronosporomycetes</taxon>
        <taxon>Peronosporales</taxon>
        <taxon>Peronosporaceae</taxon>
        <taxon>Phytophthora</taxon>
    </lineage>
</organism>
<reference evidence="6" key="1">
    <citation type="submission" date="2023-04" db="EMBL/GenBank/DDBJ databases">
        <title>Phytophthora lilii NBRC 32176.</title>
        <authorList>
            <person name="Ichikawa N."/>
            <person name="Sato H."/>
            <person name="Tonouchi N."/>
        </authorList>
    </citation>
    <scope>NUCLEOTIDE SEQUENCE</scope>
    <source>
        <strain evidence="6">NBRC 32176</strain>
    </source>
</reference>
<keyword evidence="3" id="KW-0677">Repeat</keyword>
<protein>
    <submittedName>
        <fullName evidence="6">Unnamed protein product</fullName>
    </submittedName>
</protein>
<evidence type="ECO:0000256" key="4">
    <source>
        <dbReference type="ARBA" id="ARBA00022803"/>
    </source>
</evidence>
<feature type="domain" description="O-GlcNAc transferase C-terminal" evidence="5">
    <location>
        <begin position="44"/>
        <end position="114"/>
    </location>
</feature>
<keyword evidence="2" id="KW-0808">Transferase</keyword>
<name>A0A9W6WR40_9STRA</name>
<dbReference type="Proteomes" id="UP001165083">
    <property type="component" value="Unassembled WGS sequence"/>
</dbReference>
<comment type="caution">
    <text evidence="6">The sequence shown here is derived from an EMBL/GenBank/DDBJ whole genome shotgun (WGS) entry which is preliminary data.</text>
</comment>
<evidence type="ECO:0000259" key="5">
    <source>
        <dbReference type="Pfam" id="PF13844"/>
    </source>
</evidence>